<keyword evidence="2" id="KW-1185">Reference proteome</keyword>
<protein>
    <submittedName>
        <fullName evidence="1">Uncharacterized protein</fullName>
    </submittedName>
</protein>
<evidence type="ECO:0000313" key="1">
    <source>
        <dbReference type="EMBL" id="ETN78799.1"/>
    </source>
</evidence>
<dbReference type="AlphaFoldDB" id="W2TB51"/>
<reference evidence="2" key="1">
    <citation type="journal article" date="2014" name="Nat. Genet.">
        <title>Genome of the human hookworm Necator americanus.</title>
        <authorList>
            <person name="Tang Y.T."/>
            <person name="Gao X."/>
            <person name="Rosa B.A."/>
            <person name="Abubucker S."/>
            <person name="Hallsworth-Pepin K."/>
            <person name="Martin J."/>
            <person name="Tyagi R."/>
            <person name="Heizer E."/>
            <person name="Zhang X."/>
            <person name="Bhonagiri-Palsikar V."/>
            <person name="Minx P."/>
            <person name="Warren W.C."/>
            <person name="Wang Q."/>
            <person name="Zhan B."/>
            <person name="Hotez P.J."/>
            <person name="Sternberg P.W."/>
            <person name="Dougall A."/>
            <person name="Gaze S.T."/>
            <person name="Mulvenna J."/>
            <person name="Sotillo J."/>
            <person name="Ranganathan S."/>
            <person name="Rabelo E.M."/>
            <person name="Wilson R.K."/>
            <person name="Felgner P.L."/>
            <person name="Bethony J."/>
            <person name="Hawdon J.M."/>
            <person name="Gasser R.B."/>
            <person name="Loukas A."/>
            <person name="Mitreva M."/>
        </authorList>
    </citation>
    <scope>NUCLEOTIDE SEQUENCE [LARGE SCALE GENOMIC DNA]</scope>
</reference>
<dbReference type="EMBL" id="KI659718">
    <property type="protein sequence ID" value="ETN78799.1"/>
    <property type="molecule type" value="Genomic_DNA"/>
</dbReference>
<sequence>MHTHMGWHSHLTPIEAVKWLASPASNYCSLQRDLLHRSPTNTRNTGEKKRPVTKCNEVTPFIALPIQ</sequence>
<organism evidence="1 2">
    <name type="scientific">Necator americanus</name>
    <name type="common">Human hookworm</name>
    <dbReference type="NCBI Taxonomy" id="51031"/>
    <lineage>
        <taxon>Eukaryota</taxon>
        <taxon>Metazoa</taxon>
        <taxon>Ecdysozoa</taxon>
        <taxon>Nematoda</taxon>
        <taxon>Chromadorea</taxon>
        <taxon>Rhabditida</taxon>
        <taxon>Rhabditina</taxon>
        <taxon>Rhabditomorpha</taxon>
        <taxon>Strongyloidea</taxon>
        <taxon>Ancylostomatidae</taxon>
        <taxon>Bunostominae</taxon>
        <taxon>Necator</taxon>
    </lineage>
</organism>
<gene>
    <name evidence="1" type="ORF">NECAME_10133</name>
</gene>
<evidence type="ECO:0000313" key="2">
    <source>
        <dbReference type="Proteomes" id="UP000053676"/>
    </source>
</evidence>
<dbReference type="KEGG" id="nai:NECAME_10133"/>
<proteinExistence type="predicted"/>
<name>W2TB51_NECAM</name>
<accession>W2TB51</accession>
<dbReference type="Proteomes" id="UP000053676">
    <property type="component" value="Unassembled WGS sequence"/>
</dbReference>